<sequence length="57" mass="5941">MLSSQGSVGRAQVAGPSWQRAQLSEGSVGRAQLAGLSWQSLLEELVSRAQLAESSLA</sequence>
<reference evidence="1" key="2">
    <citation type="submission" date="2020-11" db="EMBL/GenBank/DDBJ databases">
        <authorList>
            <person name="McCartney M.A."/>
            <person name="Auch B."/>
            <person name="Kono T."/>
            <person name="Mallez S."/>
            <person name="Becker A."/>
            <person name="Gohl D.M."/>
            <person name="Silverstein K.A.T."/>
            <person name="Koren S."/>
            <person name="Bechman K.B."/>
            <person name="Herman A."/>
            <person name="Abrahante J.E."/>
            <person name="Garbe J."/>
        </authorList>
    </citation>
    <scope>NUCLEOTIDE SEQUENCE</scope>
    <source>
        <strain evidence="1">Duluth1</strain>
        <tissue evidence="1">Whole animal</tissue>
    </source>
</reference>
<name>A0A9D4C934_DREPO</name>
<evidence type="ECO:0000313" key="1">
    <source>
        <dbReference type="EMBL" id="KAH3719233.1"/>
    </source>
</evidence>
<protein>
    <submittedName>
        <fullName evidence="1">Uncharacterized protein</fullName>
    </submittedName>
</protein>
<comment type="caution">
    <text evidence="1">The sequence shown here is derived from an EMBL/GenBank/DDBJ whole genome shotgun (WGS) entry which is preliminary data.</text>
</comment>
<gene>
    <name evidence="1" type="ORF">DPMN_062065</name>
</gene>
<evidence type="ECO:0000313" key="2">
    <source>
        <dbReference type="Proteomes" id="UP000828390"/>
    </source>
</evidence>
<proteinExistence type="predicted"/>
<reference evidence="1" key="1">
    <citation type="journal article" date="2019" name="bioRxiv">
        <title>The Genome of the Zebra Mussel, Dreissena polymorpha: A Resource for Invasive Species Research.</title>
        <authorList>
            <person name="McCartney M.A."/>
            <person name="Auch B."/>
            <person name="Kono T."/>
            <person name="Mallez S."/>
            <person name="Zhang Y."/>
            <person name="Obille A."/>
            <person name="Becker A."/>
            <person name="Abrahante J.E."/>
            <person name="Garbe J."/>
            <person name="Badalamenti J.P."/>
            <person name="Herman A."/>
            <person name="Mangelson H."/>
            <person name="Liachko I."/>
            <person name="Sullivan S."/>
            <person name="Sone E.D."/>
            <person name="Koren S."/>
            <person name="Silverstein K.A.T."/>
            <person name="Beckman K.B."/>
            <person name="Gohl D.M."/>
        </authorList>
    </citation>
    <scope>NUCLEOTIDE SEQUENCE</scope>
    <source>
        <strain evidence="1">Duluth1</strain>
        <tissue evidence="1">Whole animal</tissue>
    </source>
</reference>
<dbReference type="Proteomes" id="UP000828390">
    <property type="component" value="Unassembled WGS sequence"/>
</dbReference>
<keyword evidence="2" id="KW-1185">Reference proteome</keyword>
<dbReference type="EMBL" id="JAIWYP010000013">
    <property type="protein sequence ID" value="KAH3719233.1"/>
    <property type="molecule type" value="Genomic_DNA"/>
</dbReference>
<organism evidence="1 2">
    <name type="scientific">Dreissena polymorpha</name>
    <name type="common">Zebra mussel</name>
    <name type="synonym">Mytilus polymorpha</name>
    <dbReference type="NCBI Taxonomy" id="45954"/>
    <lineage>
        <taxon>Eukaryota</taxon>
        <taxon>Metazoa</taxon>
        <taxon>Spiralia</taxon>
        <taxon>Lophotrochozoa</taxon>
        <taxon>Mollusca</taxon>
        <taxon>Bivalvia</taxon>
        <taxon>Autobranchia</taxon>
        <taxon>Heteroconchia</taxon>
        <taxon>Euheterodonta</taxon>
        <taxon>Imparidentia</taxon>
        <taxon>Neoheterodontei</taxon>
        <taxon>Myida</taxon>
        <taxon>Dreissenoidea</taxon>
        <taxon>Dreissenidae</taxon>
        <taxon>Dreissena</taxon>
    </lineage>
</organism>
<dbReference type="AlphaFoldDB" id="A0A9D4C934"/>
<accession>A0A9D4C934</accession>